<dbReference type="EMBL" id="BGPR01027754">
    <property type="protein sequence ID" value="GBN98507.1"/>
    <property type="molecule type" value="Genomic_DNA"/>
</dbReference>
<keyword evidence="4" id="KW-1185">Reference proteome</keyword>
<dbReference type="SUPFAM" id="SSF49785">
    <property type="entry name" value="Galactose-binding domain-like"/>
    <property type="match status" value="1"/>
</dbReference>
<dbReference type="AlphaFoldDB" id="A0A4Y2TEU0"/>
<gene>
    <name evidence="2" type="ORF">AVEN_246966_1</name>
    <name evidence="3" type="ORF">AVEN_65349_1</name>
</gene>
<organism evidence="3 4">
    <name type="scientific">Araneus ventricosus</name>
    <name type="common">Orbweaver spider</name>
    <name type="synonym">Epeira ventricosa</name>
    <dbReference type="NCBI Taxonomy" id="182803"/>
    <lineage>
        <taxon>Eukaryota</taxon>
        <taxon>Metazoa</taxon>
        <taxon>Ecdysozoa</taxon>
        <taxon>Arthropoda</taxon>
        <taxon>Chelicerata</taxon>
        <taxon>Arachnida</taxon>
        <taxon>Araneae</taxon>
        <taxon>Araneomorphae</taxon>
        <taxon>Entelegynae</taxon>
        <taxon>Araneoidea</taxon>
        <taxon>Araneidae</taxon>
        <taxon>Araneus</taxon>
    </lineage>
</organism>
<accession>A0A4Y2TEU0</accession>
<evidence type="ECO:0000313" key="2">
    <source>
        <dbReference type="EMBL" id="GBN98507.1"/>
    </source>
</evidence>
<dbReference type="PROSITE" id="PS50022">
    <property type="entry name" value="FA58C_3"/>
    <property type="match status" value="1"/>
</dbReference>
<dbReference type="InterPro" id="IPR000421">
    <property type="entry name" value="FA58C"/>
</dbReference>
<feature type="domain" description="F5/8 type C" evidence="1">
    <location>
        <begin position="48"/>
        <end position="157"/>
    </location>
</feature>
<feature type="non-terminal residue" evidence="3">
    <location>
        <position position="205"/>
    </location>
</feature>
<protein>
    <recommendedName>
        <fullName evidence="1">F5/8 type C domain-containing protein</fullName>
    </recommendedName>
</protein>
<reference evidence="3 4" key="1">
    <citation type="journal article" date="2019" name="Sci. Rep.">
        <title>Orb-weaving spider Araneus ventricosus genome elucidates the spidroin gene catalogue.</title>
        <authorList>
            <person name="Kono N."/>
            <person name="Nakamura H."/>
            <person name="Ohtoshi R."/>
            <person name="Moran D.A.P."/>
            <person name="Shinohara A."/>
            <person name="Yoshida Y."/>
            <person name="Fujiwara M."/>
            <person name="Mori M."/>
            <person name="Tomita M."/>
            <person name="Arakawa K."/>
        </authorList>
    </citation>
    <scope>NUCLEOTIDE SEQUENCE [LARGE SCALE GENOMIC DNA]</scope>
</reference>
<name>A0A4Y2TEU0_ARAVE</name>
<dbReference type="InterPro" id="IPR008979">
    <property type="entry name" value="Galactose-bd-like_sf"/>
</dbReference>
<dbReference type="OrthoDB" id="6433279at2759"/>
<dbReference type="Gene3D" id="2.60.120.260">
    <property type="entry name" value="Galactose-binding domain-like"/>
    <property type="match status" value="1"/>
</dbReference>
<comment type="caution">
    <text evidence="3">The sequence shown here is derived from an EMBL/GenBank/DDBJ whole genome shotgun (WGS) entry which is preliminary data.</text>
</comment>
<evidence type="ECO:0000313" key="4">
    <source>
        <dbReference type="Proteomes" id="UP000499080"/>
    </source>
</evidence>
<dbReference type="Pfam" id="PF00754">
    <property type="entry name" value="F5_F8_type_C"/>
    <property type="match status" value="1"/>
</dbReference>
<sequence>MGVGLVPYVNNGTQPNRGYQNRPLSCFMYLNEIKKMKHLRLKTLLFPSAGWSPALRIGPYKPYLQIDFLRTTRVSKLEFMRVDGTRCVTKYRLQYSHTGSDWLYANEITELTYKKNRAFDILEKPVQTRFVRVVLEEVDKENEDTQYIVLKMEMYGCYLAEKSSSVTCAKNDPTWYSDDKNKYGRHFSIDLQRDIIYFCDLEYDM</sequence>
<evidence type="ECO:0000313" key="3">
    <source>
        <dbReference type="EMBL" id="GBN98510.1"/>
    </source>
</evidence>
<evidence type="ECO:0000259" key="1">
    <source>
        <dbReference type="PROSITE" id="PS50022"/>
    </source>
</evidence>
<dbReference type="Proteomes" id="UP000499080">
    <property type="component" value="Unassembled WGS sequence"/>
</dbReference>
<proteinExistence type="predicted"/>
<dbReference type="EMBL" id="BGPR01027756">
    <property type="protein sequence ID" value="GBN98510.1"/>
    <property type="molecule type" value="Genomic_DNA"/>
</dbReference>